<dbReference type="OrthoDB" id="568137at2759"/>
<feature type="compositionally biased region" description="Pro residues" evidence="1">
    <location>
        <begin position="534"/>
        <end position="558"/>
    </location>
</feature>
<evidence type="ECO:0000256" key="1">
    <source>
        <dbReference type="SAM" id="MobiDB-lite"/>
    </source>
</evidence>
<dbReference type="EMBL" id="CAKKNE010000002">
    <property type="protein sequence ID" value="CAH0369757.1"/>
    <property type="molecule type" value="Genomic_DNA"/>
</dbReference>
<dbReference type="InterPro" id="IPR051412">
    <property type="entry name" value="Formin_Homology_Diaphanous_sf"/>
</dbReference>
<comment type="caution">
    <text evidence="2">The sequence shown here is derived from an EMBL/GenBank/DDBJ whole genome shotgun (WGS) entry which is preliminary data.</text>
</comment>
<feature type="compositionally biased region" description="Basic residues" evidence="1">
    <location>
        <begin position="619"/>
        <end position="628"/>
    </location>
</feature>
<reference evidence="2" key="1">
    <citation type="submission" date="2021-11" db="EMBL/GenBank/DDBJ databases">
        <authorList>
            <consortium name="Genoscope - CEA"/>
            <person name="William W."/>
        </authorList>
    </citation>
    <scope>NUCLEOTIDE SEQUENCE</scope>
</reference>
<organism evidence="2 3">
    <name type="scientific">Pelagomonas calceolata</name>
    <dbReference type="NCBI Taxonomy" id="35677"/>
    <lineage>
        <taxon>Eukaryota</taxon>
        <taxon>Sar</taxon>
        <taxon>Stramenopiles</taxon>
        <taxon>Ochrophyta</taxon>
        <taxon>Pelagophyceae</taxon>
        <taxon>Pelagomonadales</taxon>
        <taxon>Pelagomonadaceae</taxon>
        <taxon>Pelagomonas</taxon>
    </lineage>
</organism>
<feature type="compositionally biased region" description="Basic and acidic residues" evidence="1">
    <location>
        <begin position="629"/>
        <end position="641"/>
    </location>
</feature>
<evidence type="ECO:0000313" key="3">
    <source>
        <dbReference type="Proteomes" id="UP000789595"/>
    </source>
</evidence>
<proteinExistence type="predicted"/>
<dbReference type="PANTHER" id="PTHR45691">
    <property type="entry name" value="PROTEIN DIAPHANOUS"/>
    <property type="match status" value="1"/>
</dbReference>
<dbReference type="InterPro" id="IPR049733">
    <property type="entry name" value="CCDC61_N"/>
</dbReference>
<dbReference type="PANTHER" id="PTHR45691:SF6">
    <property type="entry name" value="PROTEIN DIAPHANOUS"/>
    <property type="match status" value="1"/>
</dbReference>
<dbReference type="GO" id="GO:0030041">
    <property type="term" value="P:actin filament polymerization"/>
    <property type="evidence" value="ECO:0007669"/>
    <property type="project" value="TreeGrafter"/>
</dbReference>
<gene>
    <name evidence="2" type="ORF">PECAL_2P28930</name>
</gene>
<feature type="region of interest" description="Disordered" evidence="1">
    <location>
        <begin position="296"/>
        <end position="641"/>
    </location>
</feature>
<feature type="compositionally biased region" description="Basic residues" evidence="1">
    <location>
        <begin position="318"/>
        <end position="328"/>
    </location>
</feature>
<feature type="compositionally biased region" description="Basic residues" evidence="1">
    <location>
        <begin position="430"/>
        <end position="443"/>
    </location>
</feature>
<feature type="compositionally biased region" description="Low complexity" evidence="1">
    <location>
        <begin position="374"/>
        <end position="398"/>
    </location>
</feature>
<feature type="region of interest" description="Disordered" evidence="1">
    <location>
        <begin position="216"/>
        <end position="238"/>
    </location>
</feature>
<dbReference type="CDD" id="cd22284">
    <property type="entry name" value="HD_CCDC61_N"/>
    <property type="match status" value="1"/>
</dbReference>
<feature type="compositionally biased region" description="Low complexity" evidence="1">
    <location>
        <begin position="449"/>
        <end position="478"/>
    </location>
</feature>
<keyword evidence="3" id="KW-1185">Reference proteome</keyword>
<dbReference type="AlphaFoldDB" id="A0A8J2WV98"/>
<protein>
    <submittedName>
        <fullName evidence="2">Uncharacterized protein</fullName>
    </submittedName>
</protein>
<feature type="compositionally biased region" description="Low complexity" evidence="1">
    <location>
        <begin position="342"/>
        <end position="352"/>
    </location>
</feature>
<accession>A0A8J2WV98</accession>
<sequence length="665" mass="71702">MALEYCRTLNFHGALYEVACECRDGARREASDLDGAPSWKRAPDCVNDEAELVVDVECETGERWTGAFSADYIESLTSKTGNYKALGTFARMLSGALDGTADSVFVDLLTARDLEQLRARKRGSTVPTDAPLPSDRRYLIVTYAAEFDRVHYPLPLDAETQPSRASLARQLRRCRARLQERQHQPKGDDADVPWAECARRLRASRAEADALRERVAQLERAPRQRSSSRSVKGRAAGALRAENARLRRELSARSASADGRAAARRVGVELEAERRITAALRRDLASSRAECRRLRRARDLSREAPPPPPPQRKASVPRQRRSSSKSVKRTPPPPPSQRRGRSPAPRAAPAGAVWYAPRGRFDPTQYQRDREARLAALAARRGAWGSRSPSCGYSSAGSRRSERSCASRRSTSSRASRTSVPPPPPPKASVPKRRSASGRRGPRPPRPPSSQRRAPSPAVLEARAEAAAARAAADRAVAPPSPAEPRVEEAAPDDPPAAAPPAPKAPAPRAAPPPPAEPEPAAAPPPRAAFGRTVPPPAAPQPEPAQPEPAAAPPPPPRAAFGRTVAPPKPPPPPAAPEPEPAAPPPPRAAPPPAAESVPREYLAAAAAEKPSPCPPKKAALRKKRSKSPLRDRNAENVKTDDVCDIDKRLNSLKAFLREAKSKPL</sequence>
<dbReference type="GO" id="GO:0005884">
    <property type="term" value="C:actin filament"/>
    <property type="evidence" value="ECO:0007669"/>
    <property type="project" value="TreeGrafter"/>
</dbReference>
<name>A0A8J2WV98_9STRA</name>
<dbReference type="Proteomes" id="UP000789595">
    <property type="component" value="Unassembled WGS sequence"/>
</dbReference>
<feature type="compositionally biased region" description="Pro residues" evidence="1">
    <location>
        <begin position="493"/>
        <end position="527"/>
    </location>
</feature>
<evidence type="ECO:0000313" key="2">
    <source>
        <dbReference type="EMBL" id="CAH0369757.1"/>
    </source>
</evidence>
<feature type="compositionally biased region" description="Pro residues" evidence="1">
    <location>
        <begin position="567"/>
        <end position="594"/>
    </location>
</feature>
<feature type="compositionally biased region" description="Low complexity" evidence="1">
    <location>
        <begin position="407"/>
        <end position="419"/>
    </location>
</feature>